<dbReference type="Pfam" id="PF13561">
    <property type="entry name" value="adh_short_C2"/>
    <property type="match status" value="1"/>
</dbReference>
<evidence type="ECO:0000313" key="4">
    <source>
        <dbReference type="Proteomes" id="UP000310314"/>
    </source>
</evidence>
<proteinExistence type="inferred from homology"/>
<dbReference type="PANTHER" id="PTHR24321:SF8">
    <property type="entry name" value="ESTRADIOL 17-BETA-DEHYDROGENASE 8-RELATED"/>
    <property type="match status" value="1"/>
</dbReference>
<dbReference type="SUPFAM" id="SSF51735">
    <property type="entry name" value="NAD(P)-binding Rossmann-fold domains"/>
    <property type="match status" value="1"/>
</dbReference>
<dbReference type="AlphaFoldDB" id="A0A5S3PSK3"/>
<comment type="similarity">
    <text evidence="1">Belongs to the short-chain dehydrogenases/reductases (SDR) family.</text>
</comment>
<protein>
    <submittedName>
        <fullName evidence="3">SDR family oxidoreductase</fullName>
    </submittedName>
</protein>
<dbReference type="RefSeq" id="WP_138655832.1">
    <property type="nucleotide sequence ID" value="NZ_VATY01000001.1"/>
</dbReference>
<dbReference type="GO" id="GO:0016491">
    <property type="term" value="F:oxidoreductase activity"/>
    <property type="evidence" value="ECO:0007669"/>
    <property type="project" value="UniProtKB-KW"/>
</dbReference>
<dbReference type="InterPro" id="IPR020904">
    <property type="entry name" value="Sc_DH/Rdtase_CS"/>
</dbReference>
<sequence>MNLKEKVVIITGAGSGIGAASAKLFGTHGATVVTSDINLENAQKVAEEIKAAGGSASAIKTNVTKFEEVESLIAETVKVHERLDVIVNNAGIGGANQKKTAEHTHEDWHNVIAVNQTGVFYCMQVALQQMMKQGHGNIVNIASLAGLKASGNNLSYSASKFAVVGMTKSAALEYGHKNIRINAVCPGYTHSALLDQLLSTRDDMGDILKRHIPMRRFGEANEIAEGVCWLASDNSKFITGQTLTLDGGTSL</sequence>
<dbReference type="PRINTS" id="PR00080">
    <property type="entry name" value="SDRFAMILY"/>
</dbReference>
<dbReference type="Proteomes" id="UP000310314">
    <property type="component" value="Unassembled WGS sequence"/>
</dbReference>
<gene>
    <name evidence="3" type="ORF">FEE95_00255</name>
</gene>
<dbReference type="Gene3D" id="3.40.50.720">
    <property type="entry name" value="NAD(P)-binding Rossmann-like Domain"/>
    <property type="match status" value="1"/>
</dbReference>
<evidence type="ECO:0000313" key="3">
    <source>
        <dbReference type="EMBL" id="TMM57900.1"/>
    </source>
</evidence>
<keyword evidence="2" id="KW-0560">Oxidoreductase</keyword>
<dbReference type="PANTHER" id="PTHR24321">
    <property type="entry name" value="DEHYDROGENASES, SHORT CHAIN"/>
    <property type="match status" value="1"/>
</dbReference>
<keyword evidence="4" id="KW-1185">Reference proteome</keyword>
<reference evidence="3 4" key="1">
    <citation type="submission" date="2019-05" db="EMBL/GenBank/DDBJ databases">
        <authorList>
            <person name="Zhang J.-Y."/>
            <person name="Feg X."/>
            <person name="Du Z.-J."/>
        </authorList>
    </citation>
    <scope>NUCLEOTIDE SEQUENCE [LARGE SCALE GENOMIC DNA]</scope>
    <source>
        <strain evidence="3 4">RZ26</strain>
    </source>
</reference>
<dbReference type="PROSITE" id="PS00061">
    <property type="entry name" value="ADH_SHORT"/>
    <property type="match status" value="1"/>
</dbReference>
<dbReference type="InterPro" id="IPR002347">
    <property type="entry name" value="SDR_fam"/>
</dbReference>
<dbReference type="InterPro" id="IPR036291">
    <property type="entry name" value="NAD(P)-bd_dom_sf"/>
</dbReference>
<name>A0A5S3PSK3_9FLAO</name>
<dbReference type="FunFam" id="3.40.50.720:FF:000084">
    <property type="entry name" value="Short-chain dehydrogenase reductase"/>
    <property type="match status" value="1"/>
</dbReference>
<organism evidence="3 4">
    <name type="scientific">Maribacter algarum</name>
    <name type="common">ex Zhang et al. 2020</name>
    <dbReference type="NCBI Taxonomy" id="2578118"/>
    <lineage>
        <taxon>Bacteria</taxon>
        <taxon>Pseudomonadati</taxon>
        <taxon>Bacteroidota</taxon>
        <taxon>Flavobacteriia</taxon>
        <taxon>Flavobacteriales</taxon>
        <taxon>Flavobacteriaceae</taxon>
        <taxon>Maribacter</taxon>
    </lineage>
</organism>
<dbReference type="OrthoDB" id="9788235at2"/>
<accession>A0A5S3PSK3</accession>
<dbReference type="EMBL" id="VATY01000001">
    <property type="protein sequence ID" value="TMM57900.1"/>
    <property type="molecule type" value="Genomic_DNA"/>
</dbReference>
<dbReference type="NCBIfam" id="NF005559">
    <property type="entry name" value="PRK07231.1"/>
    <property type="match status" value="1"/>
</dbReference>
<evidence type="ECO:0000256" key="1">
    <source>
        <dbReference type="ARBA" id="ARBA00006484"/>
    </source>
</evidence>
<dbReference type="PRINTS" id="PR00081">
    <property type="entry name" value="GDHRDH"/>
</dbReference>
<comment type="caution">
    <text evidence="3">The sequence shown here is derived from an EMBL/GenBank/DDBJ whole genome shotgun (WGS) entry which is preliminary data.</text>
</comment>
<evidence type="ECO:0000256" key="2">
    <source>
        <dbReference type="ARBA" id="ARBA00023002"/>
    </source>
</evidence>